<evidence type="ECO:0000256" key="7">
    <source>
        <dbReference type="SAM" id="MobiDB-lite"/>
    </source>
</evidence>
<keyword evidence="2" id="KW-0479">Metal-binding</keyword>
<gene>
    <name evidence="9" type="primary">LOC115540862</name>
</gene>
<keyword evidence="5 6" id="KW-0238">DNA-binding</keyword>
<dbReference type="PANTHER" id="PTHR23080">
    <property type="entry name" value="THAP DOMAIN PROTEIN"/>
    <property type="match status" value="1"/>
</dbReference>
<name>A0A8C5F540_GADMO</name>
<dbReference type="PROSITE" id="PS50950">
    <property type="entry name" value="ZF_THAP"/>
    <property type="match status" value="1"/>
</dbReference>
<reference evidence="9" key="1">
    <citation type="submission" date="2025-08" db="UniProtKB">
        <authorList>
            <consortium name="Ensembl"/>
        </authorList>
    </citation>
    <scope>IDENTIFICATION</scope>
</reference>
<dbReference type="OrthoDB" id="6369483at2759"/>
<evidence type="ECO:0000256" key="5">
    <source>
        <dbReference type="ARBA" id="ARBA00023125"/>
    </source>
</evidence>
<sequence length="513" mass="57330">MGRHCCVTSCRSYTASGRTVNGLSFFKFPAWKKTEGGKVAEITKRRRMAWVAAVRRANITFNYAPASMKVCSRHFHTGKPAYEMFESHPDWAPSLNLGHDEANAAETGQSVRHTKRHELQKEAELRSIAADDPEPTEDHAEPAENRTDPVGNYAEPASIVVELTEEAAGEAGGGPAPKEMIECDFCGYRRAEINRLLKENRELKCALAKRNMDEESLKEDNMKVKYYTGLPCFGLLMSMLSTVMPCLPTSVRTLTPFQMVFLTLMRLRLNLPLQHLAYIFHVDKRVVVTIFNTTINALHAQLSPLVSWPNREHLRQTMPPQFMKAFGDRVVVILDCFEIFTEGASNQRAPSFYNKHTNTVKYLIGKTPQGAISFISKGWGGHVSDKYVTENSGLLDSLLPGDLVLADRGFDSVGLICAEVKTPEDPNGPLQFDTKDVKEIQPIAHLRTHVEKMIGTIRNMYTMLCGPIPMKMAQVCQGEELTFLDKMVTVCCVLTIMYPSGLVDPTSYCAEPV</sequence>
<dbReference type="GeneID" id="115540862"/>
<dbReference type="GO" id="GO:0008270">
    <property type="term" value="F:zinc ion binding"/>
    <property type="evidence" value="ECO:0007669"/>
    <property type="project" value="UniProtKB-KW"/>
</dbReference>
<dbReference type="Pfam" id="PF13359">
    <property type="entry name" value="DDE_Tnp_4"/>
    <property type="match status" value="1"/>
</dbReference>
<evidence type="ECO:0000256" key="2">
    <source>
        <dbReference type="ARBA" id="ARBA00022723"/>
    </source>
</evidence>
<dbReference type="InterPro" id="IPR027805">
    <property type="entry name" value="Transposase_HTH_dom"/>
</dbReference>
<evidence type="ECO:0000256" key="4">
    <source>
        <dbReference type="ARBA" id="ARBA00022833"/>
    </source>
</evidence>
<dbReference type="SMART" id="SM00980">
    <property type="entry name" value="THAP"/>
    <property type="match status" value="1"/>
</dbReference>
<dbReference type="GeneTree" id="ENSGT00940000164249"/>
<dbReference type="AlphaFoldDB" id="A0A8C5F540"/>
<dbReference type="KEGG" id="gmh:115540862"/>
<dbReference type="Pfam" id="PF05485">
    <property type="entry name" value="THAP"/>
    <property type="match status" value="1"/>
</dbReference>
<reference evidence="9" key="2">
    <citation type="submission" date="2025-09" db="UniProtKB">
        <authorList>
            <consortium name="Ensembl"/>
        </authorList>
    </citation>
    <scope>IDENTIFICATION</scope>
</reference>
<evidence type="ECO:0000256" key="3">
    <source>
        <dbReference type="ARBA" id="ARBA00022771"/>
    </source>
</evidence>
<keyword evidence="4" id="KW-0862">Zinc</keyword>
<dbReference type="PANTHER" id="PTHR23080:SF144">
    <property type="entry name" value="SPINDLE AND KINETOCHORE ASSOCIATED COMPLEX SUBUNIT 3"/>
    <property type="match status" value="1"/>
</dbReference>
<dbReference type="Proteomes" id="UP000694546">
    <property type="component" value="Chromosome 3"/>
</dbReference>
<dbReference type="RefSeq" id="XP_030208319.1">
    <property type="nucleotide sequence ID" value="XM_030352459.1"/>
</dbReference>
<proteinExistence type="predicted"/>
<dbReference type="OMA" id="RAPCEDE"/>
<evidence type="ECO:0000313" key="10">
    <source>
        <dbReference type="Proteomes" id="UP000694546"/>
    </source>
</evidence>
<evidence type="ECO:0000256" key="1">
    <source>
        <dbReference type="ARBA" id="ARBA00001968"/>
    </source>
</evidence>
<protein>
    <submittedName>
        <fullName evidence="9">Uncharacterized LOC115540862</fullName>
    </submittedName>
</protein>
<feature type="compositionally biased region" description="Basic and acidic residues" evidence="7">
    <location>
        <begin position="136"/>
        <end position="147"/>
    </location>
</feature>
<accession>A0A8C5F540</accession>
<feature type="region of interest" description="Disordered" evidence="7">
    <location>
        <begin position="106"/>
        <end position="152"/>
    </location>
</feature>
<evidence type="ECO:0000313" key="9">
    <source>
        <dbReference type="Ensembl" id="ENSGMOP00000005491.2"/>
    </source>
</evidence>
<dbReference type="Ensembl" id="ENSGMOT00000005654.2">
    <property type="protein sequence ID" value="ENSGMOP00000005491.2"/>
    <property type="gene ID" value="ENSGMOG00000005190.2"/>
</dbReference>
<organism evidence="9 10">
    <name type="scientific">Gadus morhua</name>
    <name type="common">Atlantic cod</name>
    <dbReference type="NCBI Taxonomy" id="8049"/>
    <lineage>
        <taxon>Eukaryota</taxon>
        <taxon>Metazoa</taxon>
        <taxon>Chordata</taxon>
        <taxon>Craniata</taxon>
        <taxon>Vertebrata</taxon>
        <taxon>Euteleostomi</taxon>
        <taxon>Actinopterygii</taxon>
        <taxon>Neopterygii</taxon>
        <taxon>Teleostei</taxon>
        <taxon>Neoteleostei</taxon>
        <taxon>Acanthomorphata</taxon>
        <taxon>Zeiogadaria</taxon>
        <taxon>Gadariae</taxon>
        <taxon>Gadiformes</taxon>
        <taxon>Gadoidei</taxon>
        <taxon>Gadidae</taxon>
        <taxon>Gadus</taxon>
    </lineage>
</organism>
<dbReference type="InterPro" id="IPR027806">
    <property type="entry name" value="HARBI1_dom"/>
</dbReference>
<keyword evidence="3 6" id="KW-0863">Zinc-finger</keyword>
<dbReference type="Pfam" id="PF13613">
    <property type="entry name" value="HTH_Tnp_4"/>
    <property type="match status" value="1"/>
</dbReference>
<comment type="cofactor">
    <cofactor evidence="1">
        <name>a divalent metal cation</name>
        <dbReference type="ChEBI" id="CHEBI:60240"/>
    </cofactor>
</comment>
<dbReference type="SUPFAM" id="SSF57716">
    <property type="entry name" value="Glucocorticoid receptor-like (DNA-binding domain)"/>
    <property type="match status" value="1"/>
</dbReference>
<dbReference type="InterPro" id="IPR006612">
    <property type="entry name" value="THAP_Znf"/>
</dbReference>
<feature type="domain" description="THAP-type" evidence="8">
    <location>
        <begin position="1"/>
        <end position="96"/>
    </location>
</feature>
<evidence type="ECO:0000259" key="8">
    <source>
        <dbReference type="PROSITE" id="PS50950"/>
    </source>
</evidence>
<dbReference type="GO" id="GO:0003677">
    <property type="term" value="F:DNA binding"/>
    <property type="evidence" value="ECO:0007669"/>
    <property type="project" value="UniProtKB-UniRule"/>
</dbReference>
<evidence type="ECO:0000256" key="6">
    <source>
        <dbReference type="PROSITE-ProRule" id="PRU00309"/>
    </source>
</evidence>
<keyword evidence="10" id="KW-1185">Reference proteome</keyword>